<sequence length="129" mass="14108">MGDLDLSGAVLHAEEPLPVEYARRGAVAPLAAHGLRGTQELAHVLVHQVHVPRRVRCGEQRKWVGRRRALEEGEGRIVGHYADVCGYAVVDVGGGGDGGCRWDGRVVADDRRIQRTGPWAVQDTETRLK</sequence>
<dbReference type="InParanoid" id="J4H5H1"/>
<dbReference type="GeneID" id="24101629"/>
<keyword evidence="2" id="KW-1185">Reference proteome</keyword>
<evidence type="ECO:0000313" key="2">
    <source>
        <dbReference type="Proteomes" id="UP000006352"/>
    </source>
</evidence>
<gene>
    <name evidence="1" type="ORF">FIBRA_09023</name>
</gene>
<dbReference type="EMBL" id="HE797471">
    <property type="protein sequence ID" value="CCM06729.1"/>
    <property type="molecule type" value="Genomic_DNA"/>
</dbReference>
<dbReference type="HOGENOM" id="CLU_1948851_0_0_1"/>
<name>J4H5H1_9APHY</name>
<dbReference type="RefSeq" id="XP_012186012.1">
    <property type="nucleotide sequence ID" value="XM_012330622.1"/>
</dbReference>
<protein>
    <submittedName>
        <fullName evidence="1">Uncharacterized protein</fullName>
    </submittedName>
</protein>
<evidence type="ECO:0000313" key="1">
    <source>
        <dbReference type="EMBL" id="CCM06729.1"/>
    </source>
</evidence>
<dbReference type="Proteomes" id="UP000006352">
    <property type="component" value="Unassembled WGS sequence"/>
</dbReference>
<organism evidence="1 2">
    <name type="scientific">Fibroporia radiculosa</name>
    <dbReference type="NCBI Taxonomy" id="599839"/>
    <lineage>
        <taxon>Eukaryota</taxon>
        <taxon>Fungi</taxon>
        <taxon>Dikarya</taxon>
        <taxon>Basidiomycota</taxon>
        <taxon>Agaricomycotina</taxon>
        <taxon>Agaricomycetes</taxon>
        <taxon>Polyporales</taxon>
        <taxon>Fibroporiaceae</taxon>
        <taxon>Fibroporia</taxon>
    </lineage>
</organism>
<dbReference type="AlphaFoldDB" id="J4H5H1"/>
<accession>J4H5H1</accession>
<reference evidence="1 2" key="1">
    <citation type="journal article" date="2012" name="Appl. Environ. Microbiol.">
        <title>Short-read sequencing for genomic analysis of the brown rot fungus Fibroporia radiculosa.</title>
        <authorList>
            <person name="Tang J.D."/>
            <person name="Perkins A.D."/>
            <person name="Sonstegard T.S."/>
            <person name="Schroeder S.G."/>
            <person name="Burgess S.C."/>
            <person name="Diehl S.V."/>
        </authorList>
    </citation>
    <scope>NUCLEOTIDE SEQUENCE [LARGE SCALE GENOMIC DNA]</scope>
    <source>
        <strain evidence="1 2">TFFH 294</strain>
    </source>
</reference>
<proteinExistence type="predicted"/>